<comment type="caution">
    <text evidence="2">The sequence shown here is derived from an EMBL/GenBank/DDBJ whole genome shotgun (WGS) entry which is preliminary data.</text>
</comment>
<sequence length="163" mass="18986">MSDDFNERLESAIQRGKQRAERKATAERQQEMSAEELRRLHTSLRLSLSDHIEKAVHRVADHFPGFRTEALFGENGWGAACYRDDLRIEAGKRSNQYSRLEMMIRPYSDLNVLELKGKGTVMNRELFNRNHFVTIAEVNESDFLRLIDSWAIEYAEVYATKSM</sequence>
<organism evidence="2 3">
    <name type="scientific">Novipirellula rosea</name>
    <dbReference type="NCBI Taxonomy" id="1031540"/>
    <lineage>
        <taxon>Bacteria</taxon>
        <taxon>Pseudomonadati</taxon>
        <taxon>Planctomycetota</taxon>
        <taxon>Planctomycetia</taxon>
        <taxon>Pirellulales</taxon>
        <taxon>Pirellulaceae</taxon>
        <taxon>Novipirellula</taxon>
    </lineage>
</organism>
<evidence type="ECO:0000313" key="3">
    <source>
        <dbReference type="Proteomes" id="UP001500840"/>
    </source>
</evidence>
<keyword evidence="3" id="KW-1185">Reference proteome</keyword>
<feature type="compositionally biased region" description="Basic and acidic residues" evidence="1">
    <location>
        <begin position="1"/>
        <end position="10"/>
    </location>
</feature>
<feature type="compositionally biased region" description="Basic and acidic residues" evidence="1">
    <location>
        <begin position="18"/>
        <end position="34"/>
    </location>
</feature>
<evidence type="ECO:0000313" key="2">
    <source>
        <dbReference type="EMBL" id="GAA4453992.1"/>
    </source>
</evidence>
<reference evidence="3" key="1">
    <citation type="journal article" date="2019" name="Int. J. Syst. Evol. Microbiol.">
        <title>The Global Catalogue of Microorganisms (GCM) 10K type strain sequencing project: providing services to taxonomists for standard genome sequencing and annotation.</title>
        <authorList>
            <consortium name="The Broad Institute Genomics Platform"/>
            <consortium name="The Broad Institute Genome Sequencing Center for Infectious Disease"/>
            <person name="Wu L."/>
            <person name="Ma J."/>
        </authorList>
    </citation>
    <scope>NUCLEOTIDE SEQUENCE [LARGE SCALE GENOMIC DNA]</scope>
    <source>
        <strain evidence="3">JCM 17759</strain>
    </source>
</reference>
<evidence type="ECO:0008006" key="4">
    <source>
        <dbReference type="Google" id="ProtNLM"/>
    </source>
</evidence>
<proteinExistence type="predicted"/>
<protein>
    <recommendedName>
        <fullName evidence="4">DUF5655 domain-containing protein</fullName>
    </recommendedName>
</protein>
<feature type="region of interest" description="Disordered" evidence="1">
    <location>
        <begin position="1"/>
        <end position="34"/>
    </location>
</feature>
<dbReference type="RefSeq" id="WP_339946516.1">
    <property type="nucleotide sequence ID" value="NZ_BAABGA010000032.1"/>
</dbReference>
<dbReference type="EMBL" id="BAABGA010000032">
    <property type="protein sequence ID" value="GAA4453992.1"/>
    <property type="molecule type" value="Genomic_DNA"/>
</dbReference>
<name>A0ABP8MRU4_9BACT</name>
<dbReference type="Proteomes" id="UP001500840">
    <property type="component" value="Unassembled WGS sequence"/>
</dbReference>
<gene>
    <name evidence="2" type="ORF">GCM10023156_25710</name>
</gene>
<accession>A0ABP8MRU4</accession>
<evidence type="ECO:0000256" key="1">
    <source>
        <dbReference type="SAM" id="MobiDB-lite"/>
    </source>
</evidence>